<organism evidence="1 2">
    <name type="scientific">Burkholderia contaminans</name>
    <dbReference type="NCBI Taxonomy" id="488447"/>
    <lineage>
        <taxon>Bacteria</taxon>
        <taxon>Pseudomonadati</taxon>
        <taxon>Pseudomonadota</taxon>
        <taxon>Betaproteobacteria</taxon>
        <taxon>Burkholderiales</taxon>
        <taxon>Burkholderiaceae</taxon>
        <taxon>Burkholderia</taxon>
        <taxon>Burkholderia cepacia complex</taxon>
    </lineage>
</organism>
<protein>
    <submittedName>
        <fullName evidence="1">Uncharacterized protein</fullName>
    </submittedName>
</protein>
<evidence type="ECO:0000313" key="2">
    <source>
        <dbReference type="Proteomes" id="UP000494182"/>
    </source>
</evidence>
<proteinExistence type="predicted"/>
<accession>A0A6P3ACE5</accession>
<evidence type="ECO:0000313" key="1">
    <source>
        <dbReference type="EMBL" id="VWD44927.1"/>
    </source>
</evidence>
<dbReference type="Proteomes" id="UP000494182">
    <property type="component" value="Unassembled WGS sequence"/>
</dbReference>
<dbReference type="AlphaFoldDB" id="A0A6P3ACE5"/>
<gene>
    <name evidence="1" type="ORF">BCO71171_04930</name>
</gene>
<name>A0A6P3ACE5_9BURK</name>
<dbReference type="EMBL" id="CABVQT010000014">
    <property type="protein sequence ID" value="VWD44927.1"/>
    <property type="molecule type" value="Genomic_DNA"/>
</dbReference>
<reference evidence="1 2" key="1">
    <citation type="submission" date="2019-09" db="EMBL/GenBank/DDBJ databases">
        <authorList>
            <person name="Depoorter E."/>
        </authorList>
    </citation>
    <scope>NUCLEOTIDE SEQUENCE [LARGE SCALE GENOMIC DNA]</scope>
    <source>
        <strain evidence="1">R-71171</strain>
    </source>
</reference>
<sequence length="33" mass="3583">MGNSATFDQGCEQSPIGIARWTTFEPCAKAIDH</sequence>